<feature type="domain" description="Phytocyanin" evidence="3">
    <location>
        <begin position="363"/>
        <end position="455"/>
    </location>
</feature>
<dbReference type="GO" id="GO:0005886">
    <property type="term" value="C:plasma membrane"/>
    <property type="evidence" value="ECO:0007669"/>
    <property type="project" value="TreeGrafter"/>
</dbReference>
<dbReference type="InterPro" id="IPR008972">
    <property type="entry name" value="Cupredoxin"/>
</dbReference>
<dbReference type="Pfam" id="PF02298">
    <property type="entry name" value="Cu_bind_like"/>
    <property type="match status" value="1"/>
</dbReference>
<evidence type="ECO:0000313" key="4">
    <source>
        <dbReference type="EMBL" id="KAF8768918.1"/>
    </source>
</evidence>
<keyword evidence="2" id="KW-1133">Transmembrane helix</keyword>
<evidence type="ECO:0000256" key="2">
    <source>
        <dbReference type="SAM" id="Phobius"/>
    </source>
</evidence>
<reference evidence="4" key="1">
    <citation type="submission" date="2020-07" db="EMBL/GenBank/DDBJ databases">
        <title>Genome sequence and genetic diversity analysis of an under-domesticated orphan crop, white fonio (Digitaria exilis).</title>
        <authorList>
            <person name="Bennetzen J.L."/>
            <person name="Chen S."/>
            <person name="Ma X."/>
            <person name="Wang X."/>
            <person name="Yssel A.E.J."/>
            <person name="Chaluvadi S.R."/>
            <person name="Johnson M."/>
            <person name="Gangashetty P."/>
            <person name="Hamidou F."/>
            <person name="Sanogo M.D."/>
            <person name="Zwaenepoel A."/>
            <person name="Wallace J."/>
            <person name="Van De Peer Y."/>
            <person name="Van Deynze A."/>
        </authorList>
    </citation>
    <scope>NUCLEOTIDE SEQUENCE</scope>
    <source>
        <tissue evidence="4">Leaves</tissue>
    </source>
</reference>
<feature type="compositionally biased region" description="Polar residues" evidence="1">
    <location>
        <begin position="244"/>
        <end position="256"/>
    </location>
</feature>
<evidence type="ECO:0000259" key="3">
    <source>
        <dbReference type="PROSITE" id="PS51485"/>
    </source>
</evidence>
<sequence length="516" mass="54743">MHVAAEQHVAPLDQLAIELQFVPYKITLGAAENHLITRIDQESKPQYTSLRARQAHCHVHREHRRILSRRPARRFPCSAASTPVRWSLRHPLAVRRTPEHPVDPTHATAVAYTALLEHMRFKNSGSLSLGRQQCAAAIRRSKLARRSWLVAAPGDKLAARAAGRRQVSRRGGLLNWGVAHKAGRPSDPGPAVLATPANLVTAGPFPPSLPPPRLPLPRTHVLLNPQRAGAQSSHNRRHSDATRPSRQPEVTPTKPSTKPPRAPSIAHLQFPFPLHPREHARSRAPPRATAQPEPPAILPLLAALAGCERAPPAASKLEPMAVASGIGSRVLPALALIVVVFVVLLAPGVAADEAAAAPVASGLEFRVGGPRGWRVPDANTSYGWWAMNNRFHYAHDSVLVVDRPAFDACNTTEPLAAFTDGATTVRLDRPGFFCFISGEPGHCEEGQRLVVRVMVHPATLAAAPGPGPAASGPGASTQPGHGGASSSGADTAVAAATGVAIAAAMALLVGTLLMQQ</sequence>
<dbReference type="EMBL" id="JACEFO010000500">
    <property type="protein sequence ID" value="KAF8768918.1"/>
    <property type="molecule type" value="Genomic_DNA"/>
</dbReference>
<keyword evidence="2" id="KW-0812">Transmembrane</keyword>
<feature type="region of interest" description="Disordered" evidence="1">
    <location>
        <begin position="227"/>
        <end position="266"/>
    </location>
</feature>
<dbReference type="PANTHER" id="PTHR33021:SF14">
    <property type="entry name" value="OS01G0272700 PROTEIN"/>
    <property type="match status" value="1"/>
</dbReference>
<dbReference type="PROSITE" id="PS51485">
    <property type="entry name" value="PHYTOCYANIN"/>
    <property type="match status" value="1"/>
</dbReference>
<comment type="caution">
    <text evidence="4">The sequence shown here is derived from an EMBL/GenBank/DDBJ whole genome shotgun (WGS) entry which is preliminary data.</text>
</comment>
<accession>A0A835KRG2</accession>
<feature type="compositionally biased region" description="Low complexity" evidence="1">
    <location>
        <begin position="463"/>
        <end position="479"/>
    </location>
</feature>
<dbReference type="Proteomes" id="UP000636709">
    <property type="component" value="Unassembled WGS sequence"/>
</dbReference>
<dbReference type="PANTHER" id="PTHR33021">
    <property type="entry name" value="BLUE COPPER PROTEIN"/>
    <property type="match status" value="1"/>
</dbReference>
<evidence type="ECO:0000256" key="1">
    <source>
        <dbReference type="SAM" id="MobiDB-lite"/>
    </source>
</evidence>
<protein>
    <recommendedName>
        <fullName evidence="3">Phytocyanin domain-containing protein</fullName>
    </recommendedName>
</protein>
<gene>
    <name evidence="4" type="ORF">HU200_007484</name>
</gene>
<dbReference type="OrthoDB" id="959565at2759"/>
<name>A0A835KRG2_9POAL</name>
<dbReference type="InterPro" id="IPR039391">
    <property type="entry name" value="Phytocyanin-like"/>
</dbReference>
<keyword evidence="2" id="KW-0472">Membrane</keyword>
<organism evidence="4 5">
    <name type="scientific">Digitaria exilis</name>
    <dbReference type="NCBI Taxonomy" id="1010633"/>
    <lineage>
        <taxon>Eukaryota</taxon>
        <taxon>Viridiplantae</taxon>
        <taxon>Streptophyta</taxon>
        <taxon>Embryophyta</taxon>
        <taxon>Tracheophyta</taxon>
        <taxon>Spermatophyta</taxon>
        <taxon>Magnoliopsida</taxon>
        <taxon>Liliopsida</taxon>
        <taxon>Poales</taxon>
        <taxon>Poaceae</taxon>
        <taxon>PACMAD clade</taxon>
        <taxon>Panicoideae</taxon>
        <taxon>Panicodae</taxon>
        <taxon>Paniceae</taxon>
        <taxon>Anthephorinae</taxon>
        <taxon>Digitaria</taxon>
    </lineage>
</organism>
<keyword evidence="5" id="KW-1185">Reference proteome</keyword>
<proteinExistence type="predicted"/>
<feature type="transmembrane region" description="Helical" evidence="2">
    <location>
        <begin position="492"/>
        <end position="514"/>
    </location>
</feature>
<dbReference type="SUPFAM" id="SSF49503">
    <property type="entry name" value="Cupredoxins"/>
    <property type="match status" value="1"/>
</dbReference>
<feature type="region of interest" description="Disordered" evidence="1">
    <location>
        <begin position="463"/>
        <end position="489"/>
    </location>
</feature>
<dbReference type="InterPro" id="IPR003245">
    <property type="entry name" value="Phytocyanin_dom"/>
</dbReference>
<dbReference type="GO" id="GO:0009055">
    <property type="term" value="F:electron transfer activity"/>
    <property type="evidence" value="ECO:0007669"/>
    <property type="project" value="InterPro"/>
</dbReference>
<dbReference type="AlphaFoldDB" id="A0A835KRG2"/>
<evidence type="ECO:0000313" key="5">
    <source>
        <dbReference type="Proteomes" id="UP000636709"/>
    </source>
</evidence>
<dbReference type="Gene3D" id="2.60.40.420">
    <property type="entry name" value="Cupredoxins - blue copper proteins"/>
    <property type="match status" value="1"/>
</dbReference>